<evidence type="ECO:0000313" key="1">
    <source>
        <dbReference type="EMBL" id="RMC15904.1"/>
    </source>
</evidence>
<keyword evidence="2" id="KW-1185">Reference proteome</keyword>
<reference evidence="1 2" key="1">
    <citation type="submission" date="2018-07" db="EMBL/GenBank/DDBJ databases">
        <title>A high quality draft genome assembly of the barn swallow (H. rustica rustica).</title>
        <authorList>
            <person name="Formenti G."/>
            <person name="Chiara M."/>
            <person name="Poveda L."/>
            <person name="Francoijs K.-J."/>
            <person name="Bonisoli-Alquati A."/>
            <person name="Canova L."/>
            <person name="Gianfranceschi L."/>
            <person name="Horner D.S."/>
            <person name="Saino N."/>
        </authorList>
    </citation>
    <scope>NUCLEOTIDE SEQUENCE [LARGE SCALE GENOMIC DNA]</scope>
    <source>
        <strain evidence="1">Chelidonia</strain>
        <tissue evidence="1">Blood</tissue>
    </source>
</reference>
<accession>A0A3M0KWU0</accession>
<dbReference type="Proteomes" id="UP000269221">
    <property type="component" value="Unassembled WGS sequence"/>
</dbReference>
<evidence type="ECO:0000313" key="2">
    <source>
        <dbReference type="Proteomes" id="UP000269221"/>
    </source>
</evidence>
<proteinExistence type="predicted"/>
<gene>
    <name evidence="1" type="ORF">DUI87_08109</name>
</gene>
<dbReference type="OrthoDB" id="9200451at2759"/>
<name>A0A3M0KWU0_HIRRU</name>
<organism evidence="1 2">
    <name type="scientific">Hirundo rustica rustica</name>
    <dbReference type="NCBI Taxonomy" id="333673"/>
    <lineage>
        <taxon>Eukaryota</taxon>
        <taxon>Metazoa</taxon>
        <taxon>Chordata</taxon>
        <taxon>Craniata</taxon>
        <taxon>Vertebrata</taxon>
        <taxon>Euteleostomi</taxon>
        <taxon>Archelosauria</taxon>
        <taxon>Archosauria</taxon>
        <taxon>Dinosauria</taxon>
        <taxon>Saurischia</taxon>
        <taxon>Theropoda</taxon>
        <taxon>Coelurosauria</taxon>
        <taxon>Aves</taxon>
        <taxon>Neognathae</taxon>
        <taxon>Neoaves</taxon>
        <taxon>Telluraves</taxon>
        <taxon>Australaves</taxon>
        <taxon>Passeriformes</taxon>
        <taxon>Sylvioidea</taxon>
        <taxon>Hirundinidae</taxon>
        <taxon>Hirundo</taxon>
    </lineage>
</organism>
<dbReference type="EMBL" id="QRBI01000104">
    <property type="protein sequence ID" value="RMC15904.1"/>
    <property type="molecule type" value="Genomic_DNA"/>
</dbReference>
<protein>
    <submittedName>
        <fullName evidence="1">Uncharacterized protein</fullName>
    </submittedName>
</protein>
<sequence>MLVTVDEHDLACAQVAKKANGTLACTSNNVASRIRAVIFPFTRPHLESCVHFWASHYKRDIEVLECVQRTATKLRKSLENKTQEEWLRVLRLFSLEKRRIKRTLSFSTTM</sequence>
<dbReference type="PANTHER" id="PTHR33332">
    <property type="entry name" value="REVERSE TRANSCRIPTASE DOMAIN-CONTAINING PROTEIN"/>
    <property type="match status" value="1"/>
</dbReference>
<dbReference type="STRING" id="333673.A0A3M0KWU0"/>
<dbReference type="AlphaFoldDB" id="A0A3M0KWU0"/>
<comment type="caution">
    <text evidence="1">The sequence shown here is derived from an EMBL/GenBank/DDBJ whole genome shotgun (WGS) entry which is preliminary data.</text>
</comment>